<sequence length="681" mass="75890">MPRPTYVMRYCLNPDCKQPKNSDSNTFCQSCRSALLLKDRYKALKCIGQGGFGRTFLGIDLDKPSQPYCVIKQFFPQAQGTNNVQKATQLFEQEAVRLDDLGQHAQIPALYAHFTQDSRQYLVQEFIDGQNLSQVLEQTGRFNENQIRDLLYNLLPVLDFIHHHHIIHRDIKPENILLRENGQLVLVDFGAAKYATSTALLKTGTTIGTPEYLAPEQGRGRAVFSSDLYSLGVTCLHMLTGKSPFELFDIHEDTWIWRQNLGDNPISEPLAQIIDRLIADAINHRYHSAQEVLKDLQGLPSLDRRVNQPTATIKPVVSPLASQSPSLPSSDRWQCVHTLSGHTQWVGAVAIHPNSRVIASGSEDQTVRFWDGVTGEHEGTLRRHALYVNAVAFSPNGRFLASGGDDRAIYVWDLQQGEWGPQLGESHAGDQRSYGDAINAIAWNPQGTLLASASKDRTVKVWQLDPTDSRYGEVIYTLSGHLASVRAVSFSPNGQIIASGSDDNSIKLWHVGREVEFATLGDLASRLKIVNALAFSPDGNILASGGWDNLVKLWDFETGKTVQIFEGHQDYVRSLAFSPDGQFLVSGSDDRTLKIWQVQTATLLTTLDGHQNSVNSVAWSANGQFIVSASADKTLKVWQGEPHQPKIQDRTVQQMTRSTPVTSRQPKRPVYRPSVHQPWLD</sequence>
<feature type="binding site" evidence="8">
    <location>
        <position position="72"/>
    </location>
    <ligand>
        <name>ATP</name>
        <dbReference type="ChEBI" id="CHEBI:30616"/>
    </ligand>
</feature>
<keyword evidence="3" id="KW-0677">Repeat</keyword>
<evidence type="ECO:0000313" key="11">
    <source>
        <dbReference type="EMBL" id="OJJ14670.1"/>
    </source>
</evidence>
<dbReference type="AlphaFoldDB" id="A0A1L9QJM9"/>
<dbReference type="InterPro" id="IPR036322">
    <property type="entry name" value="WD40_repeat_dom_sf"/>
</dbReference>
<dbReference type="Pfam" id="PF00400">
    <property type="entry name" value="WD40"/>
    <property type="match status" value="3"/>
</dbReference>
<dbReference type="Gene3D" id="1.10.510.10">
    <property type="entry name" value="Transferase(Phosphotransferase) domain 1"/>
    <property type="match status" value="1"/>
</dbReference>
<evidence type="ECO:0000256" key="8">
    <source>
        <dbReference type="PROSITE-ProRule" id="PRU10141"/>
    </source>
</evidence>
<dbReference type="PROSITE" id="PS50011">
    <property type="entry name" value="PROTEIN_KINASE_DOM"/>
    <property type="match status" value="1"/>
</dbReference>
<keyword evidence="6" id="KW-0156">Chromatin regulator</keyword>
<dbReference type="SUPFAM" id="SSF50978">
    <property type="entry name" value="WD40 repeat-like"/>
    <property type="match status" value="1"/>
</dbReference>
<dbReference type="Pfam" id="PF00069">
    <property type="entry name" value="Pkinase"/>
    <property type="match status" value="1"/>
</dbReference>
<dbReference type="SMART" id="SM00320">
    <property type="entry name" value="WD40"/>
    <property type="match status" value="7"/>
</dbReference>
<organism evidence="11 12">
    <name type="scientific">Roseofilum reptotaenium AO1-A</name>
    <dbReference type="NCBI Taxonomy" id="1925591"/>
    <lineage>
        <taxon>Bacteria</taxon>
        <taxon>Bacillati</taxon>
        <taxon>Cyanobacteriota</taxon>
        <taxon>Cyanophyceae</taxon>
        <taxon>Desertifilales</taxon>
        <taxon>Desertifilaceae</taxon>
        <taxon>Roseofilum</taxon>
    </lineage>
</organism>
<dbReference type="PANTHER" id="PTHR19879:SF9">
    <property type="entry name" value="TRANSCRIPTION INITIATION FACTOR TFIID SUBUNIT 5"/>
    <property type="match status" value="1"/>
</dbReference>
<dbReference type="InterPro" id="IPR008271">
    <property type="entry name" value="Ser/Thr_kinase_AS"/>
</dbReference>
<evidence type="ECO:0000256" key="3">
    <source>
        <dbReference type="ARBA" id="ARBA00022737"/>
    </source>
</evidence>
<dbReference type="EMBL" id="MLAW01000077">
    <property type="protein sequence ID" value="OJJ14670.1"/>
    <property type="molecule type" value="Genomic_DNA"/>
</dbReference>
<dbReference type="GO" id="GO:0005524">
    <property type="term" value="F:ATP binding"/>
    <property type="evidence" value="ECO:0007669"/>
    <property type="project" value="UniProtKB-UniRule"/>
</dbReference>
<dbReference type="CDD" id="cd00200">
    <property type="entry name" value="WD40"/>
    <property type="match status" value="1"/>
</dbReference>
<dbReference type="CDD" id="cd14014">
    <property type="entry name" value="STKc_PknB_like"/>
    <property type="match status" value="1"/>
</dbReference>
<comment type="caution">
    <text evidence="11">The sequence shown here is derived from an EMBL/GenBank/DDBJ whole genome shotgun (WGS) entry which is preliminary data.</text>
</comment>
<reference evidence="11" key="1">
    <citation type="submission" date="2016-10" db="EMBL/GenBank/DDBJ databases">
        <title>CRISPR-Cas defence system in Roseofilum reptotaenium: evidence of a bacteriophage-cyanobacterium arms race in the coral black band disease.</title>
        <authorList>
            <person name="Buerger P."/>
            <person name="Wood-Charlson E.M."/>
            <person name="Weynberg K.D."/>
            <person name="Willis B."/>
            <person name="Van Oppen M.J."/>
        </authorList>
    </citation>
    <scope>NUCLEOTIDE SEQUENCE [LARGE SCALE GENOMIC DNA]</scope>
    <source>
        <strain evidence="11">AO1-A</strain>
    </source>
</reference>
<dbReference type="InterPro" id="IPR001680">
    <property type="entry name" value="WD40_rpt"/>
</dbReference>
<dbReference type="Proteomes" id="UP000183940">
    <property type="component" value="Unassembled WGS sequence"/>
</dbReference>
<dbReference type="InterPro" id="IPR015943">
    <property type="entry name" value="WD40/YVTN_repeat-like_dom_sf"/>
</dbReference>
<protein>
    <recommendedName>
        <fullName evidence="10">Protein kinase domain-containing protein</fullName>
    </recommendedName>
</protein>
<dbReference type="InterPro" id="IPR011009">
    <property type="entry name" value="Kinase-like_dom_sf"/>
</dbReference>
<dbReference type="InterPro" id="IPR020472">
    <property type="entry name" value="WD40_PAC1"/>
</dbReference>
<feature type="compositionally biased region" description="Polar residues" evidence="9">
    <location>
        <begin position="650"/>
        <end position="664"/>
    </location>
</feature>
<evidence type="ECO:0000256" key="2">
    <source>
        <dbReference type="ARBA" id="ARBA00022574"/>
    </source>
</evidence>
<dbReference type="GO" id="GO:0006325">
    <property type="term" value="P:chromatin organization"/>
    <property type="evidence" value="ECO:0007669"/>
    <property type="project" value="UniProtKB-KW"/>
</dbReference>
<dbReference type="PRINTS" id="PR00320">
    <property type="entry name" value="GPROTEINBRPT"/>
</dbReference>
<dbReference type="NCBIfam" id="NF045510">
    <property type="entry name" value="4Cys_prefix_kin"/>
    <property type="match status" value="1"/>
</dbReference>
<evidence type="ECO:0000259" key="10">
    <source>
        <dbReference type="PROSITE" id="PS50011"/>
    </source>
</evidence>
<dbReference type="PROSITE" id="PS50294">
    <property type="entry name" value="WD_REPEATS_REGION"/>
    <property type="match status" value="7"/>
</dbReference>
<dbReference type="InterPro" id="IPR055410">
    <property type="entry name" value="Beta-prop_CAF1B_HIR1"/>
</dbReference>
<keyword evidence="12" id="KW-1185">Reference proteome</keyword>
<feature type="repeat" description="WD" evidence="7">
    <location>
        <begin position="607"/>
        <end position="639"/>
    </location>
</feature>
<dbReference type="PROSITE" id="PS00107">
    <property type="entry name" value="PROTEIN_KINASE_ATP"/>
    <property type="match status" value="1"/>
</dbReference>
<dbReference type="SUPFAM" id="SSF56112">
    <property type="entry name" value="Protein kinase-like (PK-like)"/>
    <property type="match status" value="1"/>
</dbReference>
<evidence type="ECO:0000256" key="9">
    <source>
        <dbReference type="SAM" id="MobiDB-lite"/>
    </source>
</evidence>
<feature type="repeat" description="WD" evidence="7">
    <location>
        <begin position="381"/>
        <end position="418"/>
    </location>
</feature>
<evidence type="ECO:0000256" key="7">
    <source>
        <dbReference type="PROSITE-ProRule" id="PRU00221"/>
    </source>
</evidence>
<feature type="repeat" description="WD" evidence="7">
    <location>
        <begin position="478"/>
        <end position="511"/>
    </location>
</feature>
<accession>A0A1L9QJM9</accession>
<gene>
    <name evidence="11" type="ORF">BI308_24865</name>
</gene>
<feature type="domain" description="Protein kinase" evidence="10">
    <location>
        <begin position="41"/>
        <end position="302"/>
    </location>
</feature>
<dbReference type="GO" id="GO:0004672">
    <property type="term" value="F:protein kinase activity"/>
    <property type="evidence" value="ECO:0007669"/>
    <property type="project" value="InterPro"/>
</dbReference>
<dbReference type="PROSITE" id="PS00678">
    <property type="entry name" value="WD_REPEATS_1"/>
    <property type="match status" value="2"/>
</dbReference>
<dbReference type="PROSITE" id="PS50082">
    <property type="entry name" value="WD_REPEATS_2"/>
    <property type="match status" value="7"/>
</dbReference>
<feature type="repeat" description="WD" evidence="7">
    <location>
        <begin position="431"/>
        <end position="465"/>
    </location>
</feature>
<keyword evidence="5 8" id="KW-0067">ATP-binding</keyword>
<evidence type="ECO:0000313" key="12">
    <source>
        <dbReference type="Proteomes" id="UP000183940"/>
    </source>
</evidence>
<feature type="region of interest" description="Disordered" evidence="9">
    <location>
        <begin position="641"/>
        <end position="681"/>
    </location>
</feature>
<proteinExistence type="inferred from homology"/>
<dbReference type="Gene3D" id="3.30.200.20">
    <property type="entry name" value="Phosphorylase Kinase, domain 1"/>
    <property type="match status" value="1"/>
</dbReference>
<dbReference type="InterPro" id="IPR017441">
    <property type="entry name" value="Protein_kinase_ATP_BS"/>
</dbReference>
<dbReference type="InterPro" id="IPR019775">
    <property type="entry name" value="WD40_repeat_CS"/>
</dbReference>
<dbReference type="STRING" id="1925591.BI308_24865"/>
<feature type="repeat" description="WD" evidence="7">
    <location>
        <begin position="523"/>
        <end position="564"/>
    </location>
</feature>
<dbReference type="PANTHER" id="PTHR19879">
    <property type="entry name" value="TRANSCRIPTION INITIATION FACTOR TFIID"/>
    <property type="match status" value="1"/>
</dbReference>
<comment type="similarity">
    <text evidence="1">Belongs to the WD repeat HIR1 family.</text>
</comment>
<keyword evidence="2 7" id="KW-0853">WD repeat</keyword>
<dbReference type="Pfam" id="PF24105">
    <property type="entry name" value="Beta-prop_CAF1B_HIR1"/>
    <property type="match status" value="1"/>
</dbReference>
<feature type="repeat" description="WD" evidence="7">
    <location>
        <begin position="339"/>
        <end position="371"/>
    </location>
</feature>
<feature type="repeat" description="WD" evidence="7">
    <location>
        <begin position="565"/>
        <end position="606"/>
    </location>
</feature>
<dbReference type="InterPro" id="IPR000719">
    <property type="entry name" value="Prot_kinase_dom"/>
</dbReference>
<evidence type="ECO:0000256" key="6">
    <source>
        <dbReference type="ARBA" id="ARBA00022853"/>
    </source>
</evidence>
<evidence type="ECO:0000256" key="4">
    <source>
        <dbReference type="ARBA" id="ARBA00022741"/>
    </source>
</evidence>
<name>A0A1L9QJM9_9CYAN</name>
<dbReference type="SMART" id="SM00220">
    <property type="entry name" value="S_TKc"/>
    <property type="match status" value="1"/>
</dbReference>
<keyword evidence="4 8" id="KW-0547">Nucleotide-binding</keyword>
<dbReference type="PROSITE" id="PS00108">
    <property type="entry name" value="PROTEIN_KINASE_ST"/>
    <property type="match status" value="1"/>
</dbReference>
<dbReference type="Gene3D" id="2.130.10.10">
    <property type="entry name" value="YVTN repeat-like/Quinoprotein amine dehydrogenase"/>
    <property type="match status" value="3"/>
</dbReference>
<evidence type="ECO:0000256" key="1">
    <source>
        <dbReference type="ARBA" id="ARBA00007306"/>
    </source>
</evidence>
<evidence type="ECO:0000256" key="5">
    <source>
        <dbReference type="ARBA" id="ARBA00022840"/>
    </source>
</evidence>